<protein>
    <recommendedName>
        <fullName evidence="11">MRH domain-containing protein</fullName>
    </recommendedName>
</protein>
<evidence type="ECO:0000256" key="10">
    <source>
        <dbReference type="SAM" id="SignalP"/>
    </source>
</evidence>
<evidence type="ECO:0000259" key="11">
    <source>
        <dbReference type="PROSITE" id="PS51914"/>
    </source>
</evidence>
<keyword evidence="2" id="KW-0813">Transport</keyword>
<keyword evidence="13" id="KW-1185">Reference proteome</keyword>
<proteinExistence type="predicted"/>
<accession>A0A9D4JR77</accession>
<dbReference type="GO" id="GO:0006622">
    <property type="term" value="P:protein targeting to lysosome"/>
    <property type="evidence" value="ECO:0007669"/>
    <property type="project" value="TreeGrafter"/>
</dbReference>
<feature type="transmembrane region" description="Helical" evidence="9">
    <location>
        <begin position="183"/>
        <end position="209"/>
    </location>
</feature>
<dbReference type="InterPro" id="IPR009011">
    <property type="entry name" value="Man6P_isomerase_rcpt-bd_dom_sf"/>
</dbReference>
<dbReference type="AlphaFoldDB" id="A0A9D4JR77"/>
<evidence type="ECO:0000256" key="3">
    <source>
        <dbReference type="ARBA" id="ARBA00022692"/>
    </source>
</evidence>
<feature type="domain" description="MRH" evidence="11">
    <location>
        <begin position="23"/>
        <end position="177"/>
    </location>
</feature>
<evidence type="ECO:0000256" key="2">
    <source>
        <dbReference type="ARBA" id="ARBA00022448"/>
    </source>
</evidence>
<name>A0A9D4JR77_DREPO</name>
<keyword evidence="3 9" id="KW-0812">Transmembrane</keyword>
<reference evidence="12" key="2">
    <citation type="submission" date="2020-11" db="EMBL/GenBank/DDBJ databases">
        <authorList>
            <person name="McCartney M.A."/>
            <person name="Auch B."/>
            <person name="Kono T."/>
            <person name="Mallez S."/>
            <person name="Becker A."/>
            <person name="Gohl D.M."/>
            <person name="Silverstein K.A.T."/>
            <person name="Koren S."/>
            <person name="Bechman K.B."/>
            <person name="Herman A."/>
            <person name="Abrahante J.E."/>
            <person name="Garbe J."/>
        </authorList>
    </citation>
    <scope>NUCLEOTIDE SEQUENCE</scope>
    <source>
        <strain evidence="12">Duluth1</strain>
        <tissue evidence="12">Whole animal</tissue>
    </source>
</reference>
<keyword evidence="6 9" id="KW-0472">Membrane</keyword>
<evidence type="ECO:0000256" key="6">
    <source>
        <dbReference type="ARBA" id="ARBA00023136"/>
    </source>
</evidence>
<evidence type="ECO:0000256" key="7">
    <source>
        <dbReference type="ARBA" id="ARBA00023157"/>
    </source>
</evidence>
<dbReference type="Pfam" id="PF02157">
    <property type="entry name" value="Man-6-P_recep"/>
    <property type="match status" value="1"/>
</dbReference>
<evidence type="ECO:0000256" key="5">
    <source>
        <dbReference type="ARBA" id="ARBA00022989"/>
    </source>
</evidence>
<evidence type="ECO:0000256" key="1">
    <source>
        <dbReference type="ARBA" id="ARBA00004308"/>
    </source>
</evidence>
<evidence type="ECO:0000256" key="8">
    <source>
        <dbReference type="ARBA" id="ARBA00023180"/>
    </source>
</evidence>
<keyword evidence="4 10" id="KW-0732">Signal</keyword>
<dbReference type="InterPro" id="IPR028927">
    <property type="entry name" value="Man-6-P_rcpt"/>
</dbReference>
<gene>
    <name evidence="12" type="ORF">DPMN_123349</name>
</gene>
<dbReference type="GO" id="GO:0005802">
    <property type="term" value="C:trans-Golgi network"/>
    <property type="evidence" value="ECO:0007669"/>
    <property type="project" value="TreeGrafter"/>
</dbReference>
<comment type="subcellular location">
    <subcellularLocation>
        <location evidence="1">Endomembrane system</location>
    </subcellularLocation>
</comment>
<organism evidence="12 13">
    <name type="scientific">Dreissena polymorpha</name>
    <name type="common">Zebra mussel</name>
    <name type="synonym">Mytilus polymorpha</name>
    <dbReference type="NCBI Taxonomy" id="45954"/>
    <lineage>
        <taxon>Eukaryota</taxon>
        <taxon>Metazoa</taxon>
        <taxon>Spiralia</taxon>
        <taxon>Lophotrochozoa</taxon>
        <taxon>Mollusca</taxon>
        <taxon>Bivalvia</taxon>
        <taxon>Autobranchia</taxon>
        <taxon>Heteroconchia</taxon>
        <taxon>Euheterodonta</taxon>
        <taxon>Imparidentia</taxon>
        <taxon>Neoheterodontei</taxon>
        <taxon>Myida</taxon>
        <taxon>Dreissenoidea</taxon>
        <taxon>Dreissenidae</taxon>
        <taxon>Dreissena</taxon>
    </lineage>
</organism>
<sequence>MFKIAVFYVPVVLALIGYAVSVDDCEFEKHRADDSTVSKPIEALKHQVFTALDESGGYKYLIGVCHSVVDGDKVGVLQMELSGEKRNTIIGRIDASDIMHGKDWVMLTYENGDPYRGHCKGNGSEPGEKRRAKIMFVCDEGASDVKARQPRVVEEMTNTTMGCYYLFEINTIVVCQTRPLRTIGLSTGTILIIVFVCVATFCLLAGVIYKRVMLKAKGLEQTRNIDFWKNFGNLEAMLTQTKKI</sequence>
<dbReference type="Gene3D" id="2.70.130.10">
    <property type="entry name" value="Mannose-6-phosphate receptor binding domain"/>
    <property type="match status" value="1"/>
</dbReference>
<dbReference type="InterPro" id="IPR044865">
    <property type="entry name" value="MRH_dom"/>
</dbReference>
<evidence type="ECO:0000256" key="4">
    <source>
        <dbReference type="ARBA" id="ARBA00022729"/>
    </source>
</evidence>
<keyword evidence="5 9" id="KW-1133">Transmembrane helix</keyword>
<evidence type="ECO:0000256" key="9">
    <source>
        <dbReference type="SAM" id="Phobius"/>
    </source>
</evidence>
<keyword evidence="7" id="KW-1015">Disulfide bond</keyword>
<feature type="chain" id="PRO_5038680595" description="MRH domain-containing protein" evidence="10">
    <location>
        <begin position="22"/>
        <end position="244"/>
    </location>
</feature>
<reference evidence="12" key="1">
    <citation type="journal article" date="2019" name="bioRxiv">
        <title>The Genome of the Zebra Mussel, Dreissena polymorpha: A Resource for Invasive Species Research.</title>
        <authorList>
            <person name="McCartney M.A."/>
            <person name="Auch B."/>
            <person name="Kono T."/>
            <person name="Mallez S."/>
            <person name="Zhang Y."/>
            <person name="Obille A."/>
            <person name="Becker A."/>
            <person name="Abrahante J.E."/>
            <person name="Garbe J."/>
            <person name="Badalamenti J.P."/>
            <person name="Herman A."/>
            <person name="Mangelson H."/>
            <person name="Liachko I."/>
            <person name="Sullivan S."/>
            <person name="Sone E.D."/>
            <person name="Koren S."/>
            <person name="Silverstein K.A.T."/>
            <person name="Beckman K.B."/>
            <person name="Gohl D.M."/>
        </authorList>
    </citation>
    <scope>NUCLEOTIDE SEQUENCE</scope>
    <source>
        <strain evidence="12">Duluth1</strain>
        <tissue evidence="12">Whole animal</tissue>
    </source>
</reference>
<dbReference type="SUPFAM" id="SSF50911">
    <property type="entry name" value="Mannose 6-phosphate receptor domain"/>
    <property type="match status" value="1"/>
</dbReference>
<evidence type="ECO:0000313" key="13">
    <source>
        <dbReference type="Proteomes" id="UP000828390"/>
    </source>
</evidence>
<feature type="signal peptide" evidence="10">
    <location>
        <begin position="1"/>
        <end position="21"/>
    </location>
</feature>
<dbReference type="PROSITE" id="PS51914">
    <property type="entry name" value="MRH"/>
    <property type="match status" value="1"/>
</dbReference>
<keyword evidence="8" id="KW-0325">Glycoprotein</keyword>
<dbReference type="PANTHER" id="PTHR15071:SF29">
    <property type="entry name" value="CATION-DEPENDENT MANNOSE-6-PHOSPHATE RECEPTOR"/>
    <property type="match status" value="1"/>
</dbReference>
<comment type="caution">
    <text evidence="12">The sequence shown here is derived from an EMBL/GenBank/DDBJ whole genome shotgun (WGS) entry which is preliminary data.</text>
</comment>
<dbReference type="EMBL" id="JAIWYP010000005">
    <property type="protein sequence ID" value="KAH3821585.1"/>
    <property type="molecule type" value="Genomic_DNA"/>
</dbReference>
<evidence type="ECO:0000313" key="12">
    <source>
        <dbReference type="EMBL" id="KAH3821585.1"/>
    </source>
</evidence>
<dbReference type="Proteomes" id="UP000828390">
    <property type="component" value="Unassembled WGS sequence"/>
</dbReference>
<dbReference type="OrthoDB" id="29460at2759"/>
<dbReference type="PANTHER" id="PTHR15071">
    <property type="entry name" value="MANNOSE-6-PHOSPHATE RECEPTOR FAMILY MEMBER"/>
    <property type="match status" value="1"/>
</dbReference>